<dbReference type="RefSeq" id="WP_120762466.1">
    <property type="nucleotide sequence ID" value="NZ_CP032630.1"/>
</dbReference>
<accession>A0A387BB03</accession>
<evidence type="ECO:0000259" key="1">
    <source>
        <dbReference type="Pfam" id="PF08808"/>
    </source>
</evidence>
<feature type="domain" description="RES" evidence="1">
    <location>
        <begin position="16"/>
        <end position="193"/>
    </location>
</feature>
<evidence type="ECO:0000313" key="3">
    <source>
        <dbReference type="Proteomes" id="UP000278886"/>
    </source>
</evidence>
<evidence type="ECO:0000313" key="2">
    <source>
        <dbReference type="EMBL" id="AYF98119.1"/>
    </source>
</evidence>
<dbReference type="OrthoDB" id="4722229at2"/>
<proteinExistence type="predicted"/>
<sequence length="224" mass="24604">MPEALAPAVVTAPSLLYRVGKSEGPIHFSHLDPIAAELPDVGNRFDVLGAGVMYASTEQVGAYKETIAFARPSASSHLYGPLKDEHYMNAGNLPADWRARRRLLAFALEDDLPFIDLEADETLSYLTEAMAETLHALEIELLDQSVVRGPNRILTRAIASHIYTAVDSNDEALYSGIRYASRFGSHEAWAIFEGVRVEPKSFGSIEANDPYLRAACRAMNVTVH</sequence>
<dbReference type="AlphaFoldDB" id="A0A387BB03"/>
<dbReference type="Pfam" id="PF08808">
    <property type="entry name" value="RES"/>
    <property type="match status" value="1"/>
</dbReference>
<gene>
    <name evidence="2" type="ORF">D7I47_07535</name>
</gene>
<reference evidence="3" key="1">
    <citation type="submission" date="2018-09" db="EMBL/GenBank/DDBJ databases">
        <title>Genome sequencing of strain 2DFWR-13.</title>
        <authorList>
            <person name="Heo J."/>
            <person name="Kim S.-J."/>
            <person name="Kwon S.-W."/>
        </authorList>
    </citation>
    <scope>NUCLEOTIDE SEQUENCE [LARGE SCALE GENOMIC DNA]</scope>
    <source>
        <strain evidence="3">2DFWR-13</strain>
    </source>
</reference>
<dbReference type="Proteomes" id="UP000278886">
    <property type="component" value="Chromosome"/>
</dbReference>
<protein>
    <submittedName>
        <fullName evidence="2">RES domain-containing protein</fullName>
    </submittedName>
</protein>
<keyword evidence="3" id="KW-1185">Reference proteome</keyword>
<dbReference type="EMBL" id="CP032630">
    <property type="protein sequence ID" value="AYF98119.1"/>
    <property type="molecule type" value="Genomic_DNA"/>
</dbReference>
<dbReference type="KEGG" id="lyd:D7I47_07535"/>
<organism evidence="2 3">
    <name type="scientific">Protaetiibacter intestinalis</name>
    <dbReference type="NCBI Taxonomy" id="2419774"/>
    <lineage>
        <taxon>Bacteria</taxon>
        <taxon>Bacillati</taxon>
        <taxon>Actinomycetota</taxon>
        <taxon>Actinomycetes</taxon>
        <taxon>Micrococcales</taxon>
        <taxon>Microbacteriaceae</taxon>
        <taxon>Protaetiibacter</taxon>
    </lineage>
</organism>
<name>A0A387BB03_9MICO</name>
<dbReference type="InterPro" id="IPR014914">
    <property type="entry name" value="RES_dom"/>
</dbReference>